<keyword evidence="2" id="KW-1185">Reference proteome</keyword>
<sequence>MVAVGGAVLAGCGGGAPGPAPSTAAAAPVAVSVQPVQQYAADRDGDVGIEVRNHGPALAKVTVTLQFTVARGHTVSVARQAGKGKWPAVPLSRNGSSLNGSWTTALPEGTRTLHFRLRPHYAPATFDEKLPVHVVLADRGAPIAIGSADATLATLLATWKDGPHKLAVHRDGRWTEVALTLRNPSRLDIPQVDVRPAYDTCPASGTCQGTGRDDLADDFRIAVRDGGDWVGVDRAKGAAPATGAVVSVPLPAGASRTVHLRIAATDGLPASATRADFRLLATGTLKGAPSPSLALCDTELDLS</sequence>
<accession>A0A1G9VKA6</accession>
<protein>
    <submittedName>
        <fullName evidence="1">Uncharacterized protein</fullName>
    </submittedName>
</protein>
<organism evidence="1 2">
    <name type="scientific">Actinacidiphila guanduensis</name>
    <dbReference type="NCBI Taxonomy" id="310781"/>
    <lineage>
        <taxon>Bacteria</taxon>
        <taxon>Bacillati</taxon>
        <taxon>Actinomycetota</taxon>
        <taxon>Actinomycetes</taxon>
        <taxon>Kitasatosporales</taxon>
        <taxon>Streptomycetaceae</taxon>
        <taxon>Actinacidiphila</taxon>
    </lineage>
</organism>
<reference evidence="1 2" key="1">
    <citation type="submission" date="2016-10" db="EMBL/GenBank/DDBJ databases">
        <authorList>
            <person name="de Groot N.N."/>
        </authorList>
    </citation>
    <scope>NUCLEOTIDE SEQUENCE [LARGE SCALE GENOMIC DNA]</scope>
    <source>
        <strain evidence="1 2">CGMCC 4.2022</strain>
    </source>
</reference>
<evidence type="ECO:0000313" key="2">
    <source>
        <dbReference type="Proteomes" id="UP000199341"/>
    </source>
</evidence>
<evidence type="ECO:0000313" key="1">
    <source>
        <dbReference type="EMBL" id="SDM72652.1"/>
    </source>
</evidence>
<proteinExistence type="predicted"/>
<dbReference type="AlphaFoldDB" id="A0A1G9VKA6"/>
<name>A0A1G9VKA6_9ACTN</name>
<gene>
    <name evidence="1" type="ORF">SAMN05216259_101309</name>
</gene>
<dbReference type="Proteomes" id="UP000199341">
    <property type="component" value="Unassembled WGS sequence"/>
</dbReference>
<dbReference type="EMBL" id="FNIE01000001">
    <property type="protein sequence ID" value="SDM72652.1"/>
    <property type="molecule type" value="Genomic_DNA"/>
</dbReference>